<reference evidence="7" key="1">
    <citation type="submission" date="2020-07" db="EMBL/GenBank/DDBJ databases">
        <title>Genome sequence and genetic diversity analysis of an under-domesticated orphan crop, white fonio (Digitaria exilis).</title>
        <authorList>
            <person name="Bennetzen J.L."/>
            <person name="Chen S."/>
            <person name="Ma X."/>
            <person name="Wang X."/>
            <person name="Yssel A.E.J."/>
            <person name="Chaluvadi S.R."/>
            <person name="Johnson M."/>
            <person name="Gangashetty P."/>
            <person name="Hamidou F."/>
            <person name="Sanogo M.D."/>
            <person name="Zwaenepoel A."/>
            <person name="Wallace J."/>
            <person name="Van De Peer Y."/>
            <person name="Van Deynze A."/>
        </authorList>
    </citation>
    <scope>NUCLEOTIDE SEQUENCE</scope>
    <source>
        <tissue evidence="7">Leaves</tissue>
    </source>
</reference>
<dbReference type="PRINTS" id="PR00404">
    <property type="entry name" value="MADSDOMAIN"/>
</dbReference>
<dbReference type="PROSITE" id="PS50066">
    <property type="entry name" value="MADS_BOX_2"/>
    <property type="match status" value="1"/>
</dbReference>
<keyword evidence="4" id="KW-0804">Transcription</keyword>
<dbReference type="InterPro" id="IPR036879">
    <property type="entry name" value="TF_MADSbox_sf"/>
</dbReference>
<evidence type="ECO:0000313" key="7">
    <source>
        <dbReference type="EMBL" id="KAF8696852.1"/>
    </source>
</evidence>
<accession>A0A835BGP1</accession>
<comment type="subcellular location">
    <subcellularLocation>
        <location evidence="1">Nucleus</location>
    </subcellularLocation>
</comment>
<name>A0A835BGP1_9POAL</name>
<evidence type="ECO:0000256" key="5">
    <source>
        <dbReference type="ARBA" id="ARBA00023242"/>
    </source>
</evidence>
<evidence type="ECO:0000313" key="8">
    <source>
        <dbReference type="Proteomes" id="UP000636709"/>
    </source>
</evidence>
<proteinExistence type="predicted"/>
<keyword evidence="3" id="KW-0238">DNA-binding</keyword>
<dbReference type="EMBL" id="JACEFO010001880">
    <property type="protein sequence ID" value="KAF8696852.1"/>
    <property type="molecule type" value="Genomic_DNA"/>
</dbReference>
<dbReference type="PANTHER" id="PTHR11945">
    <property type="entry name" value="MADS BOX PROTEIN"/>
    <property type="match status" value="1"/>
</dbReference>
<dbReference type="AlphaFoldDB" id="A0A835BGP1"/>
<evidence type="ECO:0000259" key="6">
    <source>
        <dbReference type="PROSITE" id="PS50066"/>
    </source>
</evidence>
<dbReference type="GO" id="GO:0046983">
    <property type="term" value="F:protein dimerization activity"/>
    <property type="evidence" value="ECO:0007669"/>
    <property type="project" value="InterPro"/>
</dbReference>
<dbReference type="GO" id="GO:0005634">
    <property type="term" value="C:nucleus"/>
    <property type="evidence" value="ECO:0007669"/>
    <property type="project" value="UniProtKB-SubCell"/>
</dbReference>
<dbReference type="GO" id="GO:0000981">
    <property type="term" value="F:DNA-binding transcription factor activity, RNA polymerase II-specific"/>
    <property type="evidence" value="ECO:0007669"/>
    <property type="project" value="TreeGrafter"/>
</dbReference>
<feature type="domain" description="MADS-box" evidence="6">
    <location>
        <begin position="38"/>
        <end position="98"/>
    </location>
</feature>
<dbReference type="PANTHER" id="PTHR11945:SF764">
    <property type="entry name" value="AGAMOUS-LIKE MADS-BOX PROTEIN AGL62"/>
    <property type="match status" value="1"/>
</dbReference>
<evidence type="ECO:0000256" key="1">
    <source>
        <dbReference type="ARBA" id="ARBA00004123"/>
    </source>
</evidence>
<gene>
    <name evidence="7" type="ORF">HU200_036491</name>
</gene>
<comment type="caution">
    <text evidence="7">The sequence shown here is derived from an EMBL/GenBank/DDBJ whole genome shotgun (WGS) entry which is preliminary data.</text>
</comment>
<sequence>MLVFILTKTYFALASNIVLRLRTYPSWFLLGLNFRMPRRVRRSGVRFIEDDRDRGLTFFKRRSGIFKAASDLSTLTGARVVVVLESERERFSSFGTPAAGPIIDAFLSRGVPAESNNNDKQIGQLTNLQNELFQVEKDKAMEEKMKKEHTMKTKEVQGTSRMSKYVYGKAEDLNSTELFDMYRELSRTKQEIEYRLLALLREDQVEVGGQQSNPSSLQAIWWHPMPSNVVRVPKHSPRAPSQALFQHHPWSYGAQSSIGGCPKSKLGYMNFPLY</sequence>
<dbReference type="OrthoDB" id="679952at2759"/>
<keyword evidence="5" id="KW-0539">Nucleus</keyword>
<dbReference type="Pfam" id="PF00319">
    <property type="entry name" value="SRF-TF"/>
    <property type="match status" value="1"/>
</dbReference>
<dbReference type="InterPro" id="IPR002100">
    <property type="entry name" value="TF_MADSbox"/>
</dbReference>
<organism evidence="7 8">
    <name type="scientific">Digitaria exilis</name>
    <dbReference type="NCBI Taxonomy" id="1010633"/>
    <lineage>
        <taxon>Eukaryota</taxon>
        <taxon>Viridiplantae</taxon>
        <taxon>Streptophyta</taxon>
        <taxon>Embryophyta</taxon>
        <taxon>Tracheophyta</taxon>
        <taxon>Spermatophyta</taxon>
        <taxon>Magnoliopsida</taxon>
        <taxon>Liliopsida</taxon>
        <taxon>Poales</taxon>
        <taxon>Poaceae</taxon>
        <taxon>PACMAD clade</taxon>
        <taxon>Panicoideae</taxon>
        <taxon>Panicodae</taxon>
        <taxon>Paniceae</taxon>
        <taxon>Anthephorinae</taxon>
        <taxon>Digitaria</taxon>
    </lineage>
</organism>
<dbReference type="SMART" id="SM00432">
    <property type="entry name" value="MADS"/>
    <property type="match status" value="1"/>
</dbReference>
<dbReference type="Proteomes" id="UP000636709">
    <property type="component" value="Unassembled WGS sequence"/>
</dbReference>
<dbReference type="GO" id="GO:0000978">
    <property type="term" value="F:RNA polymerase II cis-regulatory region sequence-specific DNA binding"/>
    <property type="evidence" value="ECO:0007669"/>
    <property type="project" value="TreeGrafter"/>
</dbReference>
<dbReference type="SUPFAM" id="SSF55455">
    <property type="entry name" value="SRF-like"/>
    <property type="match status" value="1"/>
</dbReference>
<keyword evidence="2" id="KW-0805">Transcription regulation</keyword>
<protein>
    <recommendedName>
        <fullName evidence="6">MADS-box domain-containing protein</fullName>
    </recommendedName>
</protein>
<evidence type="ECO:0000256" key="4">
    <source>
        <dbReference type="ARBA" id="ARBA00023163"/>
    </source>
</evidence>
<keyword evidence="8" id="KW-1185">Reference proteome</keyword>
<evidence type="ECO:0000256" key="2">
    <source>
        <dbReference type="ARBA" id="ARBA00023015"/>
    </source>
</evidence>
<evidence type="ECO:0000256" key="3">
    <source>
        <dbReference type="ARBA" id="ARBA00023125"/>
    </source>
</evidence>
<dbReference type="CDD" id="cd00120">
    <property type="entry name" value="MADS"/>
    <property type="match status" value="1"/>
</dbReference>
<dbReference type="Gene3D" id="3.40.1810.10">
    <property type="entry name" value="Transcription factor, MADS-box"/>
    <property type="match status" value="1"/>
</dbReference>